<reference evidence="1" key="1">
    <citation type="submission" date="2021-09" db="EMBL/GenBank/DDBJ databases">
        <authorList>
            <consortium name="AG Swart"/>
            <person name="Singh M."/>
            <person name="Singh A."/>
            <person name="Seah K."/>
            <person name="Emmerich C."/>
        </authorList>
    </citation>
    <scope>NUCLEOTIDE SEQUENCE</scope>
    <source>
        <strain evidence="1">ATCC30299</strain>
    </source>
</reference>
<sequence>MLGSTSMMMRNQNLIDKSLEKKVSRNRIGSFSESTKMEVAFNMARSINTAQALSEMNTMNEKKTQTLVSCTCAIM</sequence>
<protein>
    <submittedName>
        <fullName evidence="1">Uncharacterized protein</fullName>
    </submittedName>
</protein>
<name>A0AAU9JYZ4_9CILI</name>
<evidence type="ECO:0000313" key="2">
    <source>
        <dbReference type="Proteomes" id="UP001162131"/>
    </source>
</evidence>
<evidence type="ECO:0000313" key="1">
    <source>
        <dbReference type="EMBL" id="CAG9329801.1"/>
    </source>
</evidence>
<dbReference type="AlphaFoldDB" id="A0AAU9JYZ4"/>
<dbReference type="EMBL" id="CAJZBQ010000048">
    <property type="protein sequence ID" value="CAG9329801.1"/>
    <property type="molecule type" value="Genomic_DNA"/>
</dbReference>
<keyword evidence="2" id="KW-1185">Reference proteome</keyword>
<accession>A0AAU9JYZ4</accession>
<organism evidence="1 2">
    <name type="scientific">Blepharisma stoltei</name>
    <dbReference type="NCBI Taxonomy" id="1481888"/>
    <lineage>
        <taxon>Eukaryota</taxon>
        <taxon>Sar</taxon>
        <taxon>Alveolata</taxon>
        <taxon>Ciliophora</taxon>
        <taxon>Postciliodesmatophora</taxon>
        <taxon>Heterotrichea</taxon>
        <taxon>Heterotrichida</taxon>
        <taxon>Blepharismidae</taxon>
        <taxon>Blepharisma</taxon>
    </lineage>
</organism>
<dbReference type="Proteomes" id="UP001162131">
    <property type="component" value="Unassembled WGS sequence"/>
</dbReference>
<comment type="caution">
    <text evidence="1">The sequence shown here is derived from an EMBL/GenBank/DDBJ whole genome shotgun (WGS) entry which is preliminary data.</text>
</comment>
<proteinExistence type="predicted"/>
<gene>
    <name evidence="1" type="ORF">BSTOLATCC_MIC49417</name>
</gene>